<evidence type="ECO:0000313" key="2">
    <source>
        <dbReference type="EMBL" id="SMX29582.1"/>
    </source>
</evidence>
<organism evidence="2 3">
    <name type="scientific">Pelagimonas phthalicica</name>
    <dbReference type="NCBI Taxonomy" id="1037362"/>
    <lineage>
        <taxon>Bacteria</taxon>
        <taxon>Pseudomonadati</taxon>
        <taxon>Pseudomonadota</taxon>
        <taxon>Alphaproteobacteria</taxon>
        <taxon>Rhodobacterales</taxon>
        <taxon>Roseobacteraceae</taxon>
        <taxon>Pelagimonas</taxon>
    </lineage>
</organism>
<dbReference type="SUPFAM" id="SSF53335">
    <property type="entry name" value="S-adenosyl-L-methionine-dependent methyltransferases"/>
    <property type="match status" value="1"/>
</dbReference>
<keyword evidence="3" id="KW-1185">Reference proteome</keyword>
<dbReference type="InterPro" id="IPR029063">
    <property type="entry name" value="SAM-dependent_MTases_sf"/>
</dbReference>
<dbReference type="InterPro" id="IPR052514">
    <property type="entry name" value="SAM-dependent_MTase"/>
</dbReference>
<dbReference type="RefSeq" id="WP_099248012.1">
    <property type="nucleotide sequence ID" value="NZ_FXXP01000003.1"/>
</dbReference>
<accession>A0A238JI07</accession>
<dbReference type="InterPro" id="IPR006342">
    <property type="entry name" value="FkbM_mtfrase"/>
</dbReference>
<gene>
    <name evidence="2" type="ORF">TRP8649_03719</name>
</gene>
<proteinExistence type="predicted"/>
<protein>
    <recommendedName>
        <fullName evidence="1">Methyltransferase FkbM domain-containing protein</fullName>
    </recommendedName>
</protein>
<name>A0A238JI07_9RHOB</name>
<evidence type="ECO:0000259" key="1">
    <source>
        <dbReference type="Pfam" id="PF05050"/>
    </source>
</evidence>
<dbReference type="Gene3D" id="3.40.50.150">
    <property type="entry name" value="Vaccinia Virus protein VP39"/>
    <property type="match status" value="1"/>
</dbReference>
<dbReference type="PANTHER" id="PTHR34203:SF13">
    <property type="entry name" value="EXPRESSED PROTEIN"/>
    <property type="match status" value="1"/>
</dbReference>
<feature type="domain" description="Methyltransferase FkbM" evidence="1">
    <location>
        <begin position="63"/>
        <end position="219"/>
    </location>
</feature>
<dbReference type="NCBIfam" id="TIGR01444">
    <property type="entry name" value="fkbM_fam"/>
    <property type="match status" value="1"/>
</dbReference>
<evidence type="ECO:0000313" key="3">
    <source>
        <dbReference type="Proteomes" id="UP000225972"/>
    </source>
</evidence>
<reference evidence="3" key="1">
    <citation type="submission" date="2017-05" db="EMBL/GenBank/DDBJ databases">
        <authorList>
            <person name="Rodrigo-Torres L."/>
            <person name="Arahal R. D."/>
            <person name="Lucena T."/>
        </authorList>
    </citation>
    <scope>NUCLEOTIDE SEQUENCE [LARGE SCALE GENOMIC DNA]</scope>
    <source>
        <strain evidence="3">CECT 8649</strain>
    </source>
</reference>
<dbReference type="PANTHER" id="PTHR34203">
    <property type="entry name" value="METHYLTRANSFERASE, FKBM FAMILY PROTEIN"/>
    <property type="match status" value="1"/>
</dbReference>
<dbReference type="EMBL" id="FXXP01000003">
    <property type="protein sequence ID" value="SMX29582.1"/>
    <property type="molecule type" value="Genomic_DNA"/>
</dbReference>
<dbReference type="Pfam" id="PF05050">
    <property type="entry name" value="Methyltransf_21"/>
    <property type="match status" value="1"/>
</dbReference>
<sequence>MHLPSFLYRRLSRFVTCVLRVPGGGTLELDSKFQVASFQDVFMDPNYWRIFTLFAQEPKLVVDCGAHCGHFTVLTEICLRMRFGEVATQYVMVEPNDHLQPMIKRNLASANLSDRAQVYQAVVGQKSGTAMLETMAKNFLISSVSSSGTGQAVDYLDLAEPVGDRRIDLLKLDIEGAEFDFLKQNPDILAKTDNIVAEVHLNAGTMEAFDAALSAAGFQLDGPVMEAYGNRMVIYRRKS</sequence>
<dbReference type="Proteomes" id="UP000225972">
    <property type="component" value="Unassembled WGS sequence"/>
</dbReference>
<dbReference type="AlphaFoldDB" id="A0A238JI07"/>
<dbReference type="OrthoDB" id="4104638at2"/>